<feature type="transmembrane region" description="Helical" evidence="1">
    <location>
        <begin position="44"/>
        <end position="69"/>
    </location>
</feature>
<sequence>MRMSSSTRFINLLLISNFLTSITFFGLIWIGFGPICTHSLSLPWIFTWLNFMAITYLEFLAPSPCCYYFQFVSPPLSLLSHQTSLILIIIFFSGELSAL</sequence>
<feature type="transmembrane region" description="Helical" evidence="1">
    <location>
        <begin position="76"/>
        <end position="94"/>
    </location>
</feature>
<reference evidence="2" key="1">
    <citation type="submission" date="2021-05" db="EMBL/GenBank/DDBJ databases">
        <authorList>
            <person name="Alioto T."/>
            <person name="Alioto T."/>
            <person name="Gomez Garrido J."/>
        </authorList>
    </citation>
    <scope>NUCLEOTIDE SEQUENCE</scope>
</reference>
<evidence type="ECO:0000313" key="2">
    <source>
        <dbReference type="EMBL" id="CAG6678987.1"/>
    </source>
</evidence>
<evidence type="ECO:0000256" key="1">
    <source>
        <dbReference type="SAM" id="Phobius"/>
    </source>
</evidence>
<keyword evidence="1" id="KW-0472">Membrane</keyword>
<dbReference type="EMBL" id="HBUF01247834">
    <property type="protein sequence ID" value="CAG6678987.1"/>
    <property type="molecule type" value="Transcribed_RNA"/>
</dbReference>
<dbReference type="EMBL" id="HBUF01369490">
    <property type="protein sequence ID" value="CAG6725415.1"/>
    <property type="molecule type" value="Transcribed_RNA"/>
</dbReference>
<dbReference type="AlphaFoldDB" id="A0A8D8T6X4"/>
<keyword evidence="1" id="KW-1133">Transmembrane helix</keyword>
<accession>A0A8D8T6X4</accession>
<protein>
    <submittedName>
        <fullName evidence="2">Uncharacterized protein</fullName>
    </submittedName>
</protein>
<proteinExistence type="predicted"/>
<keyword evidence="1" id="KW-0812">Transmembrane</keyword>
<name>A0A8D8T6X4_9HEMI</name>
<feature type="transmembrane region" description="Helical" evidence="1">
    <location>
        <begin position="12"/>
        <end position="32"/>
    </location>
</feature>
<organism evidence="2">
    <name type="scientific">Cacopsylla melanoneura</name>
    <dbReference type="NCBI Taxonomy" id="428564"/>
    <lineage>
        <taxon>Eukaryota</taxon>
        <taxon>Metazoa</taxon>
        <taxon>Ecdysozoa</taxon>
        <taxon>Arthropoda</taxon>
        <taxon>Hexapoda</taxon>
        <taxon>Insecta</taxon>
        <taxon>Pterygota</taxon>
        <taxon>Neoptera</taxon>
        <taxon>Paraneoptera</taxon>
        <taxon>Hemiptera</taxon>
        <taxon>Sternorrhyncha</taxon>
        <taxon>Psylloidea</taxon>
        <taxon>Psyllidae</taxon>
        <taxon>Psyllinae</taxon>
        <taxon>Cacopsylla</taxon>
    </lineage>
</organism>